<evidence type="ECO:0000313" key="14">
    <source>
        <dbReference type="EMBL" id="RFM23648.1"/>
    </source>
</evidence>
<evidence type="ECO:0000256" key="11">
    <source>
        <dbReference type="ARBA" id="ARBA00023136"/>
    </source>
</evidence>
<feature type="transmembrane region" description="Helical" evidence="12">
    <location>
        <begin position="7"/>
        <end position="31"/>
    </location>
</feature>
<dbReference type="Pfam" id="PF00487">
    <property type="entry name" value="FA_desaturase"/>
    <property type="match status" value="1"/>
</dbReference>
<keyword evidence="11 12" id="KW-0472">Membrane</keyword>
<keyword evidence="9" id="KW-0408">Iron</keyword>
<evidence type="ECO:0000313" key="15">
    <source>
        <dbReference type="Proteomes" id="UP000266389"/>
    </source>
</evidence>
<feature type="transmembrane region" description="Helical" evidence="12">
    <location>
        <begin position="124"/>
        <end position="143"/>
    </location>
</feature>
<keyword evidence="7 12" id="KW-1133">Transmembrane helix</keyword>
<gene>
    <name evidence="14" type="ORF">D0433_09775</name>
</gene>
<keyword evidence="3" id="KW-1003">Cell membrane</keyword>
<comment type="similarity">
    <text evidence="2">Belongs to the fatty acid desaturase type 1 family. AlkB subfamily.</text>
</comment>
<organism evidence="14 15">
    <name type="scientific">Candidatus Thermochlorobacter aerophilus</name>
    <dbReference type="NCBI Taxonomy" id="1868324"/>
    <lineage>
        <taxon>Bacteria</taxon>
        <taxon>Pseudomonadati</taxon>
        <taxon>Chlorobiota</taxon>
        <taxon>Chlorobiia</taxon>
        <taxon>Chlorobiales</taxon>
        <taxon>Candidatus Thermochlorobacteriaceae</taxon>
        <taxon>Candidatus Thermochlorobacter</taxon>
    </lineage>
</organism>
<dbReference type="EMBL" id="PHFL01000060">
    <property type="protein sequence ID" value="RFM23648.1"/>
    <property type="molecule type" value="Genomic_DNA"/>
</dbReference>
<dbReference type="AlphaFoldDB" id="A0A395M0B1"/>
<dbReference type="GO" id="GO:0004497">
    <property type="term" value="F:monooxygenase activity"/>
    <property type="evidence" value="ECO:0007669"/>
    <property type="project" value="UniProtKB-KW"/>
</dbReference>
<dbReference type="GO" id="GO:0046872">
    <property type="term" value="F:metal ion binding"/>
    <property type="evidence" value="ECO:0007669"/>
    <property type="project" value="UniProtKB-KW"/>
</dbReference>
<dbReference type="GO" id="GO:0005886">
    <property type="term" value="C:plasma membrane"/>
    <property type="evidence" value="ECO:0007669"/>
    <property type="project" value="UniProtKB-SubCell"/>
</dbReference>
<proteinExistence type="inferred from homology"/>
<evidence type="ECO:0000256" key="2">
    <source>
        <dbReference type="ARBA" id="ARBA00010823"/>
    </source>
</evidence>
<dbReference type="CDD" id="cd03512">
    <property type="entry name" value="Alkane-hydroxylase"/>
    <property type="match status" value="1"/>
</dbReference>
<sequence>MKRFQDAGYLLSLIPVSLTLIGNALGGYWTLSNMLFTLVGLGVTDWWFKERKNQPEPHAPHFADSILLIHVVTHTAAIATLLEGIASTRLAGEFLWFAAISTGINSGVSGIIVAHELIHRKSKIWQALGIWNLLLVNYAHFFIEHIKAHHRYAATLKDAATARYGETVYGFIKRTIPQQFQSALHLEAERLRKKGRPPFGLENFVVASSLVQVAMTVGIFLAFGIWAGVAYLVQSGIAICLLEITNYAQHYGLLRNEKERISAEHSWNTDNASSRFFLLELPRHSDHHYHAARPYQELQTYPESPTLPTGYLGMLPVVLIPPLWFRMIHPILAAHQRAKTQS</sequence>
<evidence type="ECO:0000256" key="1">
    <source>
        <dbReference type="ARBA" id="ARBA00004429"/>
    </source>
</evidence>
<dbReference type="GO" id="GO:0006629">
    <property type="term" value="P:lipid metabolic process"/>
    <property type="evidence" value="ECO:0007669"/>
    <property type="project" value="InterPro"/>
</dbReference>
<accession>A0A395M0B1</accession>
<evidence type="ECO:0000256" key="9">
    <source>
        <dbReference type="ARBA" id="ARBA00023004"/>
    </source>
</evidence>
<feature type="transmembrane region" description="Helical" evidence="12">
    <location>
        <begin position="62"/>
        <end position="82"/>
    </location>
</feature>
<feature type="transmembrane region" description="Helical" evidence="12">
    <location>
        <begin position="94"/>
        <end position="118"/>
    </location>
</feature>
<name>A0A395M0B1_9BACT</name>
<dbReference type="Proteomes" id="UP000266389">
    <property type="component" value="Unassembled WGS sequence"/>
</dbReference>
<evidence type="ECO:0000256" key="7">
    <source>
        <dbReference type="ARBA" id="ARBA00022989"/>
    </source>
</evidence>
<protein>
    <submittedName>
        <fullName evidence="14">Alkane 1-monooxygenase</fullName>
    </submittedName>
</protein>
<evidence type="ECO:0000256" key="12">
    <source>
        <dbReference type="SAM" id="Phobius"/>
    </source>
</evidence>
<keyword evidence="10 14" id="KW-0503">Monooxygenase</keyword>
<keyword evidence="5 12" id="KW-0812">Transmembrane</keyword>
<evidence type="ECO:0000256" key="4">
    <source>
        <dbReference type="ARBA" id="ARBA00022519"/>
    </source>
</evidence>
<comment type="subcellular location">
    <subcellularLocation>
        <location evidence="1">Cell inner membrane</location>
        <topology evidence="1">Multi-pass membrane protein</topology>
    </subcellularLocation>
</comment>
<dbReference type="PANTHER" id="PTHR38674">
    <property type="entry name" value="ALKANE 1-MONOOXYGENASE 1"/>
    <property type="match status" value="1"/>
</dbReference>
<feature type="transmembrane region" description="Helical" evidence="12">
    <location>
        <begin position="200"/>
        <end position="223"/>
    </location>
</feature>
<evidence type="ECO:0000259" key="13">
    <source>
        <dbReference type="Pfam" id="PF00487"/>
    </source>
</evidence>
<comment type="caution">
    <text evidence="14">The sequence shown here is derived from an EMBL/GenBank/DDBJ whole genome shotgun (WGS) entry which is preliminary data.</text>
</comment>
<dbReference type="PANTHER" id="PTHR38674:SF1">
    <property type="entry name" value="ALKANE 1-MONOOXYGENASE 1"/>
    <property type="match status" value="1"/>
</dbReference>
<keyword evidence="4" id="KW-0997">Cell inner membrane</keyword>
<dbReference type="InterPro" id="IPR033885">
    <property type="entry name" value="AlkB/XylM"/>
</dbReference>
<evidence type="ECO:0000256" key="5">
    <source>
        <dbReference type="ARBA" id="ARBA00022692"/>
    </source>
</evidence>
<evidence type="ECO:0000256" key="8">
    <source>
        <dbReference type="ARBA" id="ARBA00023002"/>
    </source>
</evidence>
<evidence type="ECO:0000256" key="3">
    <source>
        <dbReference type="ARBA" id="ARBA00022475"/>
    </source>
</evidence>
<reference evidence="14 15" key="1">
    <citation type="journal article" date="2011" name="ISME J.">
        <title>Community ecology of hot spring cyanobacterial mats: predominant populations and their functional potential.</title>
        <authorList>
            <person name="Klatt C.G."/>
            <person name="Wood J.M."/>
            <person name="Rusch D.B."/>
            <person name="Bateson M.M."/>
            <person name="Hamamura N."/>
            <person name="Heidelberg J.F."/>
            <person name="Grossman A.R."/>
            <person name="Bhaya D."/>
            <person name="Cohan F.M."/>
            <person name="Kuhl M."/>
            <person name="Bryant D.A."/>
            <person name="Ward D.M."/>
        </authorList>
    </citation>
    <scope>NUCLEOTIDE SEQUENCE [LARGE SCALE GENOMIC DNA]</scope>
    <source>
        <strain evidence="14">OS</strain>
    </source>
</reference>
<dbReference type="InterPro" id="IPR005804">
    <property type="entry name" value="FA_desaturase_dom"/>
</dbReference>
<evidence type="ECO:0000256" key="6">
    <source>
        <dbReference type="ARBA" id="ARBA00022723"/>
    </source>
</evidence>
<feature type="domain" description="Fatty acid desaturase" evidence="13">
    <location>
        <begin position="96"/>
        <end position="301"/>
    </location>
</feature>
<keyword evidence="8" id="KW-0560">Oxidoreductase</keyword>
<keyword evidence="6" id="KW-0479">Metal-binding</keyword>
<evidence type="ECO:0000256" key="10">
    <source>
        <dbReference type="ARBA" id="ARBA00023033"/>
    </source>
</evidence>